<evidence type="ECO:0000256" key="2">
    <source>
        <dbReference type="ARBA" id="ARBA00001947"/>
    </source>
</evidence>
<dbReference type="Pfam" id="PF07687">
    <property type="entry name" value="M20_dimer"/>
    <property type="match status" value="1"/>
</dbReference>
<keyword evidence="3" id="KW-0645">Protease</keyword>
<comment type="cofactor">
    <cofactor evidence="2">
        <name>Zn(2+)</name>
        <dbReference type="ChEBI" id="CHEBI:29105"/>
    </cofactor>
</comment>
<evidence type="ECO:0000256" key="17">
    <source>
        <dbReference type="ARBA" id="ARBA00077688"/>
    </source>
</evidence>
<evidence type="ECO:0000256" key="18">
    <source>
        <dbReference type="ARBA" id="ARBA00078074"/>
    </source>
</evidence>
<dbReference type="GO" id="GO:0070573">
    <property type="term" value="F:metallodipeptidase activity"/>
    <property type="evidence" value="ECO:0007669"/>
    <property type="project" value="TreeGrafter"/>
</dbReference>
<dbReference type="SUPFAM" id="SSF53187">
    <property type="entry name" value="Zn-dependent exopeptidases"/>
    <property type="match status" value="1"/>
</dbReference>
<reference evidence="20" key="1">
    <citation type="submission" date="2017-05" db="EMBL/GenBank/DDBJ databases">
        <authorList>
            <person name="Song R."/>
            <person name="Chenine A.L."/>
            <person name="Ruprecht R.M."/>
        </authorList>
    </citation>
    <scope>NUCLEOTIDE SEQUENCE</scope>
    <source>
        <strain evidence="20">Kingella_eburonensis</strain>
    </source>
</reference>
<evidence type="ECO:0000256" key="4">
    <source>
        <dbReference type="ARBA" id="ARBA00022723"/>
    </source>
</evidence>
<sequence length="483" mass="52696">MNDITQLAPQTVWQWFAKICAIPHPSFHEAELVQFIIDQVQTEGKSRGMTVERDSKNNLHITKPASKGMENRAPVALQAHCDMVAQKADDSTHDFIKDPIQPRIQDQFVYANHTTLGADNGIGLAMALAVAFSDDIAHPELHIIITTEEETSMGGVNVLQPEWLSAPYLLNLDTEDDAQIFVGCAGGCDATFTRQYPQHAYTGKTLSVKVSGLRGGHSGVNIHEYRGNANLVLTRVLQAANQVAPVQLIAFNGGTVINAIPRSAEAIIVGDESVIAAIEAEAKIIQTELHAVERSLKVECTAQETTATVLSQADTQHFLDFVSSFPNGVLRMSDDFAGIVETSINAGVVTLEQGDFALKTLMRSLGEMQKQALKQRLAALSRLACVEMHTHNDYPGWLPDPQSKLLELVKPLMATEFGREPTVQVIHAGLECGYLKSKAPHMDMVSFGPNIFNAHSPTEHVQIDSVAKNFELLEKVLLAIPAK</sequence>
<proteinExistence type="inferred from homology"/>
<dbReference type="STRING" id="1522312.GCA_900177895_01132"/>
<keyword evidence="4" id="KW-0479">Metal-binding</keyword>
<keyword evidence="6" id="KW-0862">Zinc</keyword>
<evidence type="ECO:0000313" key="20">
    <source>
        <dbReference type="EMBL" id="SMQ13034.1"/>
    </source>
</evidence>
<dbReference type="EMBL" id="FXUV01000041">
    <property type="protein sequence ID" value="SMQ13034.1"/>
    <property type="molecule type" value="Genomic_DNA"/>
</dbReference>
<dbReference type="EC" id="3.4.13.18" evidence="11"/>
<keyword evidence="7 20" id="KW-0224">Dipeptidase</keyword>
<dbReference type="PRINTS" id="PR00934">
    <property type="entry name" value="XHISDIPTASE"/>
</dbReference>
<evidence type="ECO:0000256" key="1">
    <source>
        <dbReference type="ARBA" id="ARBA00001941"/>
    </source>
</evidence>
<dbReference type="NCBIfam" id="TIGR01893">
    <property type="entry name" value="aa-his-dipept"/>
    <property type="match status" value="1"/>
</dbReference>
<dbReference type="CDD" id="cd03890">
    <property type="entry name" value="M20_pepD"/>
    <property type="match status" value="1"/>
</dbReference>
<evidence type="ECO:0000256" key="11">
    <source>
        <dbReference type="ARBA" id="ARBA00038976"/>
    </source>
</evidence>
<dbReference type="OrthoDB" id="9773892at2"/>
<dbReference type="PANTHER" id="PTHR43501:SF1">
    <property type="entry name" value="CYTOSOL NON-SPECIFIC DIPEPTIDASE"/>
    <property type="match status" value="1"/>
</dbReference>
<dbReference type="InterPro" id="IPR011650">
    <property type="entry name" value="Peptidase_M20_dimer"/>
</dbReference>
<gene>
    <name evidence="20" type="primary">pepD</name>
    <name evidence="20" type="ORF">KEBURONENSIS_00404</name>
    <name evidence="21" type="ORF">KEBURONENSIS_01475</name>
</gene>
<evidence type="ECO:0000256" key="6">
    <source>
        <dbReference type="ARBA" id="ARBA00022833"/>
    </source>
</evidence>
<reference evidence="21" key="2">
    <citation type="submission" date="2017-06" db="EMBL/GenBank/DDBJ databases">
        <authorList>
            <person name="Kim H.J."/>
            <person name="Triplett B.A."/>
        </authorList>
    </citation>
    <scope>NUCLEOTIDE SEQUENCE [LARGE SCALE GENOMIC DNA]</scope>
    <source>
        <strain evidence="21">Kingella_eburonensis</strain>
    </source>
</reference>
<dbReference type="Proteomes" id="UP000215450">
    <property type="component" value="Unassembled WGS sequence"/>
</dbReference>
<evidence type="ECO:0000256" key="13">
    <source>
        <dbReference type="ARBA" id="ARBA00061423"/>
    </source>
</evidence>
<keyword evidence="8" id="KW-0482">Metalloprotease</keyword>
<dbReference type="FunFam" id="3.40.630.10:FF:000015">
    <property type="entry name" value="Aminoacyl-histidine dipeptidase PepD"/>
    <property type="match status" value="1"/>
</dbReference>
<dbReference type="AlphaFoldDB" id="A0A238HHT6"/>
<evidence type="ECO:0000256" key="10">
    <source>
        <dbReference type="ARBA" id="ARBA00036421"/>
    </source>
</evidence>
<evidence type="ECO:0000259" key="19">
    <source>
        <dbReference type="Pfam" id="PF07687"/>
    </source>
</evidence>
<comment type="similarity">
    <text evidence="13">Belongs to the peptidase M20C family.</text>
</comment>
<comment type="cofactor">
    <cofactor evidence="1">
        <name>Co(2+)</name>
        <dbReference type="ChEBI" id="CHEBI:48828"/>
    </cofactor>
</comment>
<keyword evidence="9" id="KW-0170">Cobalt</keyword>
<dbReference type="GO" id="GO:0046872">
    <property type="term" value="F:metal ion binding"/>
    <property type="evidence" value="ECO:0007669"/>
    <property type="project" value="UniProtKB-KW"/>
</dbReference>
<dbReference type="GO" id="GO:0005829">
    <property type="term" value="C:cytosol"/>
    <property type="evidence" value="ECO:0007669"/>
    <property type="project" value="TreeGrafter"/>
</dbReference>
<evidence type="ECO:0000256" key="8">
    <source>
        <dbReference type="ARBA" id="ARBA00023049"/>
    </source>
</evidence>
<comment type="catalytic activity">
    <reaction evidence="10">
        <text>Hydrolysis of dipeptides, preferentially hydrophobic dipeptides including prolyl amino acids.</text>
        <dbReference type="EC" id="3.4.13.18"/>
    </reaction>
</comment>
<name>A0A238HHT6_9NEIS</name>
<dbReference type="GO" id="GO:0006508">
    <property type="term" value="P:proteolysis"/>
    <property type="evidence" value="ECO:0007669"/>
    <property type="project" value="UniProtKB-KW"/>
</dbReference>
<evidence type="ECO:0000256" key="7">
    <source>
        <dbReference type="ARBA" id="ARBA00022997"/>
    </source>
</evidence>
<dbReference type="SUPFAM" id="SSF55031">
    <property type="entry name" value="Bacterial exopeptidase dimerisation domain"/>
    <property type="match status" value="1"/>
</dbReference>
<keyword evidence="22" id="KW-1185">Reference proteome</keyword>
<evidence type="ECO:0000256" key="12">
    <source>
        <dbReference type="ARBA" id="ARBA00044252"/>
    </source>
</evidence>
<keyword evidence="5 20" id="KW-0378">Hydrolase</keyword>
<dbReference type="PANTHER" id="PTHR43501">
    <property type="entry name" value="CYTOSOL NON-SPECIFIC DIPEPTIDASE"/>
    <property type="match status" value="1"/>
</dbReference>
<organism evidence="20">
    <name type="scientific">Kingella negevensis</name>
    <dbReference type="NCBI Taxonomy" id="1522312"/>
    <lineage>
        <taxon>Bacteria</taxon>
        <taxon>Pseudomonadati</taxon>
        <taxon>Pseudomonadota</taxon>
        <taxon>Betaproteobacteria</taxon>
        <taxon>Neisseriales</taxon>
        <taxon>Neisseriaceae</taxon>
        <taxon>Kingella</taxon>
    </lineage>
</organism>
<dbReference type="RefSeq" id="WP_095063081.1">
    <property type="nucleotide sequence ID" value="NZ_FXUV02000030.1"/>
</dbReference>
<evidence type="ECO:0000256" key="3">
    <source>
        <dbReference type="ARBA" id="ARBA00022670"/>
    </source>
</evidence>
<dbReference type="FunFam" id="3.40.630.10:FF:000018">
    <property type="entry name" value="Aminoacyl-histidine dipeptidase PepD"/>
    <property type="match status" value="1"/>
</dbReference>
<accession>A0A238HHT6</accession>
<evidence type="ECO:0000256" key="14">
    <source>
        <dbReference type="ARBA" id="ARBA00071271"/>
    </source>
</evidence>
<reference evidence="22" key="3">
    <citation type="submission" date="2017-06" db="EMBL/GenBank/DDBJ databases">
        <authorList>
            <person name="Laurent S."/>
        </authorList>
    </citation>
    <scope>NUCLEOTIDE SEQUENCE [LARGE SCALE GENOMIC DNA]</scope>
</reference>
<dbReference type="PIRSF" id="PIRSF016599">
    <property type="entry name" value="Xaa-His_dipept"/>
    <property type="match status" value="1"/>
</dbReference>
<evidence type="ECO:0000256" key="9">
    <source>
        <dbReference type="ARBA" id="ARBA00023285"/>
    </source>
</evidence>
<evidence type="ECO:0000256" key="15">
    <source>
        <dbReference type="ARBA" id="ARBA00075285"/>
    </source>
</evidence>
<evidence type="ECO:0000256" key="16">
    <source>
        <dbReference type="ARBA" id="ARBA00076004"/>
    </source>
</evidence>
<dbReference type="EMBL" id="FXUV02000030">
    <property type="protein sequence ID" value="SNB72629.1"/>
    <property type="molecule type" value="Genomic_DNA"/>
</dbReference>
<dbReference type="Pfam" id="PF01546">
    <property type="entry name" value="Peptidase_M20"/>
    <property type="match status" value="1"/>
</dbReference>
<evidence type="ECO:0000313" key="22">
    <source>
        <dbReference type="Proteomes" id="UP000215450"/>
    </source>
</evidence>
<evidence type="ECO:0000313" key="21">
    <source>
        <dbReference type="EMBL" id="SNB72629.1"/>
    </source>
</evidence>
<evidence type="ECO:0000256" key="5">
    <source>
        <dbReference type="ARBA" id="ARBA00022801"/>
    </source>
</evidence>
<protein>
    <recommendedName>
        <fullName evidence="14">Cytosol non-specific dipeptidase</fullName>
        <ecNumber evidence="11">3.4.13.18</ecNumber>
    </recommendedName>
    <alternativeName>
        <fullName evidence="17">Aminoacyl-histidine dipeptidase</fullName>
    </alternativeName>
    <alternativeName>
        <fullName evidence="16">Beta-alanyl-histidine dipeptidase</fullName>
    </alternativeName>
    <alternativeName>
        <fullName evidence="15">Carnosinase</fullName>
    </alternativeName>
    <alternativeName>
        <fullName evidence="12">Peptidase D</fullName>
    </alternativeName>
    <alternativeName>
        <fullName evidence="18">Xaa-His dipeptidase</fullName>
    </alternativeName>
</protein>
<dbReference type="Gene3D" id="3.40.630.10">
    <property type="entry name" value="Zn peptidases"/>
    <property type="match status" value="2"/>
</dbReference>
<dbReference type="InterPro" id="IPR036264">
    <property type="entry name" value="Bact_exopeptidase_dim_dom"/>
</dbReference>
<dbReference type="InterPro" id="IPR002933">
    <property type="entry name" value="Peptidase_M20"/>
</dbReference>
<feature type="domain" description="Peptidase M20 dimerisation" evidence="19">
    <location>
        <begin position="211"/>
        <end position="268"/>
    </location>
</feature>
<dbReference type="InterPro" id="IPR001160">
    <property type="entry name" value="Peptidase_M20C"/>
</dbReference>